<proteinExistence type="predicted"/>
<reference evidence="1" key="1">
    <citation type="submission" date="2019-08" db="EMBL/GenBank/DDBJ databases">
        <authorList>
            <person name="Kucharzyk K."/>
            <person name="Murdoch R.W."/>
            <person name="Higgins S."/>
            <person name="Loffler F."/>
        </authorList>
    </citation>
    <scope>NUCLEOTIDE SEQUENCE</scope>
</reference>
<dbReference type="EMBL" id="VSSQ01103793">
    <property type="protein sequence ID" value="MPN44574.1"/>
    <property type="molecule type" value="Genomic_DNA"/>
</dbReference>
<name>A0A645I8D8_9ZZZZ</name>
<comment type="caution">
    <text evidence="1">The sequence shown here is derived from an EMBL/GenBank/DDBJ whole genome shotgun (WGS) entry which is preliminary data.</text>
</comment>
<accession>A0A645I8D8</accession>
<evidence type="ECO:0000313" key="1">
    <source>
        <dbReference type="EMBL" id="MPN44574.1"/>
    </source>
</evidence>
<protein>
    <submittedName>
        <fullName evidence="1">Uncharacterized protein</fullName>
    </submittedName>
</protein>
<organism evidence="1">
    <name type="scientific">bioreactor metagenome</name>
    <dbReference type="NCBI Taxonomy" id="1076179"/>
    <lineage>
        <taxon>unclassified sequences</taxon>
        <taxon>metagenomes</taxon>
        <taxon>ecological metagenomes</taxon>
    </lineage>
</organism>
<gene>
    <name evidence="1" type="ORF">SDC9_192139</name>
</gene>
<dbReference type="AlphaFoldDB" id="A0A645I8D8"/>
<sequence length="76" mass="8639">MPAVPHEQMRKHAEIFKQIDALNAATGAGQHAVLLRKQDYRQVESLAEPRSDNADHARIPVRVREQQHVPFPPLLL</sequence>